<dbReference type="PANTHER" id="PTHR48099:SF5">
    <property type="entry name" value="C-1-TETRAHYDROFOLATE SYNTHASE, CYTOPLASMIC"/>
    <property type="match status" value="1"/>
</dbReference>
<keyword evidence="16" id="KW-1185">Reference proteome</keyword>
<evidence type="ECO:0000259" key="13">
    <source>
        <dbReference type="Pfam" id="PF00763"/>
    </source>
</evidence>
<dbReference type="Gene3D" id="3.40.50.720">
    <property type="entry name" value="NAD(P)-binding Rossmann-like Domain"/>
    <property type="match status" value="1"/>
</dbReference>
<sequence length="295" mass="31612">MATAKLISGKEVSDEIRSRLKETVANLSIVPKLAIVQVGGREDSNVYIRMKKNFAESVGGTSIHVQLPNTTTQPELEKVVQKLNQDKSVHGIIVQLPFDSIELIDAHEVTNMIVPEKDVDGLTVINSGNLLHGKLGGDHSYKPCTPNGCIELIKKSGVPIAGARAVVIGRSQIVGSPMAQLLVWNNATVTICHSRTKNLPEICREAEILVVAIGKPLFVKKEWIKPGAVVIDCGINSISDPTKKSGQRLVGDVDFDEAKKVASYITPVPGGVGPMTVAMLISNTVDSAVRVSKSK</sequence>
<evidence type="ECO:0000256" key="2">
    <source>
        <dbReference type="ARBA" id="ARBA00011738"/>
    </source>
</evidence>
<keyword evidence="10" id="KW-0511">Multifunctional enzyme</keyword>
<dbReference type="PRINTS" id="PR00085">
    <property type="entry name" value="THFDHDRGNASE"/>
</dbReference>
<dbReference type="InterPro" id="IPR020867">
    <property type="entry name" value="THF_DH/CycHdrlase_CS"/>
</dbReference>
<evidence type="ECO:0000256" key="9">
    <source>
        <dbReference type="ARBA" id="ARBA00023002"/>
    </source>
</evidence>
<organism evidence="15 16">
    <name type="scientific">Blomia tropicalis</name>
    <name type="common">Mite</name>
    <dbReference type="NCBI Taxonomy" id="40697"/>
    <lineage>
        <taxon>Eukaryota</taxon>
        <taxon>Metazoa</taxon>
        <taxon>Ecdysozoa</taxon>
        <taxon>Arthropoda</taxon>
        <taxon>Chelicerata</taxon>
        <taxon>Arachnida</taxon>
        <taxon>Acari</taxon>
        <taxon>Acariformes</taxon>
        <taxon>Sarcoptiformes</taxon>
        <taxon>Astigmata</taxon>
        <taxon>Glycyphagoidea</taxon>
        <taxon>Echimyopodidae</taxon>
        <taxon>Blomia</taxon>
    </lineage>
</organism>
<evidence type="ECO:0000313" key="16">
    <source>
        <dbReference type="Proteomes" id="UP001142055"/>
    </source>
</evidence>
<evidence type="ECO:0000256" key="1">
    <source>
        <dbReference type="ARBA" id="ARBA00004777"/>
    </source>
</evidence>
<keyword evidence="6" id="KW-0554">One-carbon metabolism</keyword>
<dbReference type="FunFam" id="3.40.50.720:FF:000006">
    <property type="entry name" value="Bifunctional protein FolD"/>
    <property type="match status" value="1"/>
</dbReference>
<feature type="domain" description="Tetrahydrofolate dehydrogenase/cyclohydrolase catalytic" evidence="13">
    <location>
        <begin position="7"/>
        <end position="120"/>
    </location>
</feature>
<dbReference type="HAMAP" id="MF_01576">
    <property type="entry name" value="THF_DHG_CYH"/>
    <property type="match status" value="1"/>
</dbReference>
<keyword evidence="9" id="KW-0560">Oxidoreductase</keyword>
<dbReference type="GO" id="GO:0004488">
    <property type="term" value="F:methylenetetrahydrofolate dehydrogenase (NADP+) activity"/>
    <property type="evidence" value="ECO:0007669"/>
    <property type="project" value="UniProtKB-EC"/>
</dbReference>
<dbReference type="SUPFAM" id="SSF53223">
    <property type="entry name" value="Aminoacid dehydrogenase-like, N-terminal domain"/>
    <property type="match status" value="1"/>
</dbReference>
<dbReference type="OMA" id="YGCATPK"/>
<dbReference type="Pfam" id="PF00763">
    <property type="entry name" value="THF_DHG_CYH"/>
    <property type="match status" value="1"/>
</dbReference>
<dbReference type="GO" id="GO:0004329">
    <property type="term" value="F:formate-tetrahydrofolate ligase activity"/>
    <property type="evidence" value="ECO:0007669"/>
    <property type="project" value="UniProtKB-EC"/>
</dbReference>
<evidence type="ECO:0000256" key="4">
    <source>
        <dbReference type="ARBA" id="ARBA00012859"/>
    </source>
</evidence>
<comment type="subunit">
    <text evidence="2">Homodimer.</text>
</comment>
<dbReference type="InterPro" id="IPR020630">
    <property type="entry name" value="THF_DH/CycHdrlase_cat_dom"/>
</dbReference>
<dbReference type="EMBL" id="JAPWDV010000003">
    <property type="protein sequence ID" value="KAJ6217644.1"/>
    <property type="molecule type" value="Genomic_DNA"/>
</dbReference>
<evidence type="ECO:0000256" key="3">
    <source>
        <dbReference type="ARBA" id="ARBA00012776"/>
    </source>
</evidence>
<gene>
    <name evidence="15" type="ORF">RDWZM_008801</name>
</gene>
<dbReference type="SUPFAM" id="SSF51735">
    <property type="entry name" value="NAD(P)-binding Rossmann-fold domains"/>
    <property type="match status" value="1"/>
</dbReference>
<protein>
    <recommendedName>
        <fullName evidence="5">C-1-tetrahydrofolate synthase, cytoplasmic</fullName>
        <ecNumber evidence="4">1.5.1.5</ecNumber>
        <ecNumber evidence="3">3.5.4.9</ecNumber>
    </recommendedName>
</protein>
<evidence type="ECO:0000256" key="7">
    <source>
        <dbReference type="ARBA" id="ARBA00022801"/>
    </source>
</evidence>
<evidence type="ECO:0000256" key="5">
    <source>
        <dbReference type="ARBA" id="ARBA00017592"/>
    </source>
</evidence>
<comment type="pathway">
    <text evidence="1">One-carbon metabolism; tetrahydrofolate interconversion.</text>
</comment>
<dbReference type="FunFam" id="3.40.50.10860:FF:000005">
    <property type="entry name" value="C-1-tetrahydrofolate synthase, cytoplasmic, putative"/>
    <property type="match status" value="1"/>
</dbReference>
<comment type="catalytic activity">
    <reaction evidence="11">
        <text>(6R)-5,10-methenyltetrahydrofolate + H2O = (6R)-10-formyltetrahydrofolate + H(+)</text>
        <dbReference type="Rhea" id="RHEA:23700"/>
        <dbReference type="ChEBI" id="CHEBI:15377"/>
        <dbReference type="ChEBI" id="CHEBI:15378"/>
        <dbReference type="ChEBI" id="CHEBI:57455"/>
        <dbReference type="ChEBI" id="CHEBI:195366"/>
        <dbReference type="EC" id="3.5.4.9"/>
    </reaction>
</comment>
<proteinExistence type="inferred from homology"/>
<evidence type="ECO:0000256" key="10">
    <source>
        <dbReference type="ARBA" id="ARBA00023268"/>
    </source>
</evidence>
<dbReference type="Pfam" id="PF02882">
    <property type="entry name" value="THF_DHG_CYH_C"/>
    <property type="match status" value="1"/>
</dbReference>
<dbReference type="InterPro" id="IPR036291">
    <property type="entry name" value="NAD(P)-bd_dom_sf"/>
</dbReference>
<evidence type="ECO:0000256" key="11">
    <source>
        <dbReference type="ARBA" id="ARBA00036357"/>
    </source>
</evidence>
<dbReference type="EC" id="3.5.4.9" evidence="3"/>
<comment type="catalytic activity">
    <reaction evidence="12">
        <text>(6S)-5,6,7,8-tetrahydrofolate + formate + ATP = (6R)-10-formyltetrahydrofolate + ADP + phosphate</text>
        <dbReference type="Rhea" id="RHEA:20221"/>
        <dbReference type="ChEBI" id="CHEBI:15740"/>
        <dbReference type="ChEBI" id="CHEBI:30616"/>
        <dbReference type="ChEBI" id="CHEBI:43474"/>
        <dbReference type="ChEBI" id="CHEBI:57453"/>
        <dbReference type="ChEBI" id="CHEBI:195366"/>
        <dbReference type="ChEBI" id="CHEBI:456216"/>
        <dbReference type="EC" id="6.3.4.3"/>
    </reaction>
</comment>
<dbReference type="GO" id="GO:0004477">
    <property type="term" value="F:methenyltetrahydrofolate cyclohydrolase activity"/>
    <property type="evidence" value="ECO:0007669"/>
    <property type="project" value="UniProtKB-EC"/>
</dbReference>
<dbReference type="InterPro" id="IPR046346">
    <property type="entry name" value="Aminoacid_DH-like_N_sf"/>
</dbReference>
<dbReference type="GO" id="GO:0005829">
    <property type="term" value="C:cytosol"/>
    <property type="evidence" value="ECO:0007669"/>
    <property type="project" value="TreeGrafter"/>
</dbReference>
<evidence type="ECO:0000313" key="15">
    <source>
        <dbReference type="EMBL" id="KAJ6217644.1"/>
    </source>
</evidence>
<accession>A0A9Q0RKD6</accession>
<dbReference type="InterPro" id="IPR020631">
    <property type="entry name" value="THF_DH/CycHdrlase_NAD-bd_dom"/>
</dbReference>
<dbReference type="Proteomes" id="UP001142055">
    <property type="component" value="Chromosome 3"/>
</dbReference>
<dbReference type="AlphaFoldDB" id="A0A9Q0RKD6"/>
<feature type="domain" description="Tetrahydrofolate dehydrogenase/cyclohydrolase NAD(P)-binding" evidence="14">
    <location>
        <begin position="143"/>
        <end position="289"/>
    </location>
</feature>
<dbReference type="PROSITE" id="PS00767">
    <property type="entry name" value="THF_DHG_CYH_2"/>
    <property type="match status" value="1"/>
</dbReference>
<dbReference type="PANTHER" id="PTHR48099">
    <property type="entry name" value="C-1-TETRAHYDROFOLATE SYNTHASE, CYTOPLASMIC-RELATED"/>
    <property type="match status" value="1"/>
</dbReference>
<dbReference type="EC" id="1.5.1.5" evidence="4"/>
<dbReference type="InterPro" id="IPR000672">
    <property type="entry name" value="THF_DH/CycHdrlase"/>
</dbReference>
<evidence type="ECO:0000259" key="14">
    <source>
        <dbReference type="Pfam" id="PF02882"/>
    </source>
</evidence>
<name>A0A9Q0RKD6_BLOTA</name>
<dbReference type="GO" id="GO:0035999">
    <property type="term" value="P:tetrahydrofolate interconversion"/>
    <property type="evidence" value="ECO:0007669"/>
    <property type="project" value="TreeGrafter"/>
</dbReference>
<keyword evidence="8" id="KW-0521">NADP</keyword>
<dbReference type="Gene3D" id="3.40.50.10860">
    <property type="entry name" value="Leucine Dehydrogenase, chain A, domain 1"/>
    <property type="match status" value="1"/>
</dbReference>
<comment type="caution">
    <text evidence="15">The sequence shown here is derived from an EMBL/GenBank/DDBJ whole genome shotgun (WGS) entry which is preliminary data.</text>
</comment>
<evidence type="ECO:0000256" key="8">
    <source>
        <dbReference type="ARBA" id="ARBA00022857"/>
    </source>
</evidence>
<dbReference type="CDD" id="cd01080">
    <property type="entry name" value="NAD_bind_m-THF_DH_Cyclohyd"/>
    <property type="match status" value="1"/>
</dbReference>
<reference evidence="15" key="1">
    <citation type="submission" date="2022-12" db="EMBL/GenBank/DDBJ databases">
        <title>Genome assemblies of Blomia tropicalis.</title>
        <authorList>
            <person name="Cui Y."/>
        </authorList>
    </citation>
    <scope>NUCLEOTIDE SEQUENCE</scope>
    <source>
        <tissue evidence="15">Adult mites</tissue>
    </source>
</reference>
<keyword evidence="7" id="KW-0378">Hydrolase</keyword>
<dbReference type="OrthoDB" id="1845775at2759"/>
<evidence type="ECO:0000256" key="6">
    <source>
        <dbReference type="ARBA" id="ARBA00022563"/>
    </source>
</evidence>
<evidence type="ECO:0000256" key="12">
    <source>
        <dbReference type="ARBA" id="ARBA00049033"/>
    </source>
</evidence>